<keyword evidence="1" id="KW-0812">Transmembrane</keyword>
<dbReference type="EMBL" id="LXPS01000036">
    <property type="protein sequence ID" value="OAE40542.1"/>
    <property type="molecule type" value="Genomic_DNA"/>
</dbReference>
<protein>
    <submittedName>
        <fullName evidence="2">Uncharacterized protein</fullName>
    </submittedName>
</protein>
<keyword evidence="1" id="KW-0472">Membrane</keyword>
<name>A0A176X393_AGRTU</name>
<evidence type="ECO:0000256" key="1">
    <source>
        <dbReference type="SAM" id="Phobius"/>
    </source>
</evidence>
<evidence type="ECO:0000313" key="3">
    <source>
        <dbReference type="Proteomes" id="UP000077098"/>
    </source>
</evidence>
<accession>A0A176X393</accession>
<dbReference type="AlphaFoldDB" id="A0A176X393"/>
<proteinExistence type="predicted"/>
<evidence type="ECO:0000313" key="2">
    <source>
        <dbReference type="EMBL" id="OAE40542.1"/>
    </source>
</evidence>
<sequence length="97" mass="10363">MNMPTRIAIALVVALVAGGGYMTFDKMRGAEWVVSPQQIAEAQAKGQTGYESRPGTVTVRPIRSETADVLPMKWALIGLIAGLFAFRATGKKKAAKV</sequence>
<reference evidence="2 3" key="1">
    <citation type="submission" date="2016-05" db="EMBL/GenBank/DDBJ databases">
        <authorList>
            <person name="Lavstsen T."/>
            <person name="Jespersen J.S."/>
        </authorList>
    </citation>
    <scope>NUCLEOTIDE SEQUENCE [LARGE SCALE GENOMIC DNA]</scope>
    <source>
        <strain evidence="2 3">KCJ1736</strain>
    </source>
</reference>
<comment type="caution">
    <text evidence="2">The sequence shown here is derived from an EMBL/GenBank/DDBJ whole genome shotgun (WGS) entry which is preliminary data.</text>
</comment>
<organism evidence="2 3">
    <name type="scientific">Agrobacterium tumefaciens</name>
    <dbReference type="NCBI Taxonomy" id="358"/>
    <lineage>
        <taxon>Bacteria</taxon>
        <taxon>Pseudomonadati</taxon>
        <taxon>Pseudomonadota</taxon>
        <taxon>Alphaproteobacteria</taxon>
        <taxon>Hyphomicrobiales</taxon>
        <taxon>Rhizobiaceae</taxon>
        <taxon>Rhizobium/Agrobacterium group</taxon>
        <taxon>Agrobacterium</taxon>
        <taxon>Agrobacterium tumefaciens complex</taxon>
    </lineage>
</organism>
<dbReference type="Proteomes" id="UP000077098">
    <property type="component" value="Unassembled WGS sequence"/>
</dbReference>
<keyword evidence="1" id="KW-1133">Transmembrane helix</keyword>
<feature type="transmembrane region" description="Helical" evidence="1">
    <location>
        <begin position="69"/>
        <end position="86"/>
    </location>
</feature>
<gene>
    <name evidence="2" type="ORF">A7J57_09710</name>
</gene>
<dbReference type="RefSeq" id="WP_063950295.1">
    <property type="nucleotide sequence ID" value="NZ_CP072309.1"/>
</dbReference>